<protein>
    <recommendedName>
        <fullName evidence="3">Antitoxin Xre/MbcA/ParS-like toxin-binding domain-containing protein</fullName>
    </recommendedName>
</protein>
<name>A0A1G6SCX1_9ACTN</name>
<dbReference type="EMBL" id="FMZM01000006">
    <property type="protein sequence ID" value="SDD14514.1"/>
    <property type="molecule type" value="Genomic_DNA"/>
</dbReference>
<sequence>MSDEGGRGERLATWLEGLGLAEHLPAAGLPVLDRDADGRAVWTDPGTRRPMTDDQLAELERLLRQDGSEPEHAVPVSLVQLARRARVREQLLASPWFSYETLAAVCGATVDATRFSVHKAASAHRLLLVAADERTLVPAFQLTDVGEARPELVPVLEPLLAAGTDPWHVWAWLTQPAALLGGQVPERAAADPEEAAVVLHAAIRLAERS</sequence>
<dbReference type="STRING" id="1045774.SAMN05421872_106100"/>
<proteinExistence type="predicted"/>
<dbReference type="AlphaFoldDB" id="A0A1G6SCX1"/>
<accession>A0A1G6SCX1</accession>
<dbReference type="RefSeq" id="WP_090855964.1">
    <property type="nucleotide sequence ID" value="NZ_FMZM01000006.1"/>
</dbReference>
<dbReference type="Proteomes" id="UP000199034">
    <property type="component" value="Unassembled WGS sequence"/>
</dbReference>
<evidence type="ECO:0008006" key="3">
    <source>
        <dbReference type="Google" id="ProtNLM"/>
    </source>
</evidence>
<keyword evidence="2" id="KW-1185">Reference proteome</keyword>
<dbReference type="OrthoDB" id="4801736at2"/>
<evidence type="ECO:0000313" key="2">
    <source>
        <dbReference type="Proteomes" id="UP000199034"/>
    </source>
</evidence>
<gene>
    <name evidence="1" type="ORF">SAMN05421872_106100</name>
</gene>
<reference evidence="1 2" key="1">
    <citation type="submission" date="2016-10" db="EMBL/GenBank/DDBJ databases">
        <authorList>
            <person name="de Groot N.N."/>
        </authorList>
    </citation>
    <scope>NUCLEOTIDE SEQUENCE [LARGE SCALE GENOMIC DNA]</scope>
    <source>
        <strain evidence="1 2">CGMCC 4.6858</strain>
    </source>
</reference>
<evidence type="ECO:0000313" key="1">
    <source>
        <dbReference type="EMBL" id="SDD14514.1"/>
    </source>
</evidence>
<organism evidence="1 2">
    <name type="scientific">Nocardioides lianchengensis</name>
    <dbReference type="NCBI Taxonomy" id="1045774"/>
    <lineage>
        <taxon>Bacteria</taxon>
        <taxon>Bacillati</taxon>
        <taxon>Actinomycetota</taxon>
        <taxon>Actinomycetes</taxon>
        <taxon>Propionibacteriales</taxon>
        <taxon>Nocardioidaceae</taxon>
        <taxon>Nocardioides</taxon>
    </lineage>
</organism>